<dbReference type="InterPro" id="IPR023574">
    <property type="entry name" value="Ribosomal_uL4_dom_sf"/>
</dbReference>
<dbReference type="NCBIfam" id="TIGR03953">
    <property type="entry name" value="rplD_bact"/>
    <property type="match status" value="1"/>
</dbReference>
<dbReference type="SUPFAM" id="SSF52166">
    <property type="entry name" value="Ribosomal protein L4"/>
    <property type="match status" value="1"/>
</dbReference>
<evidence type="ECO:0000256" key="4">
    <source>
        <dbReference type="ARBA" id="ARBA00040565"/>
    </source>
</evidence>
<proteinExistence type="inferred from homology"/>
<dbReference type="EMBL" id="MOOB01000023">
    <property type="protein sequence ID" value="OQE85827.1"/>
    <property type="molecule type" value="Genomic_DNA"/>
</dbReference>
<reference evidence="7" key="1">
    <citation type="journal article" date="2017" name="Nat. Microbiol.">
        <title>Global analysis of biosynthetic gene clusters reveals vast potential of secondary metabolite production in Penicillium species.</title>
        <authorList>
            <person name="Nielsen J.C."/>
            <person name="Grijseels S."/>
            <person name="Prigent S."/>
            <person name="Ji B."/>
            <person name="Dainat J."/>
            <person name="Nielsen K.F."/>
            <person name="Frisvad J.C."/>
            <person name="Workman M."/>
            <person name="Nielsen J."/>
        </authorList>
    </citation>
    <scope>NUCLEOTIDE SEQUENCE [LARGE SCALE GENOMIC DNA]</scope>
    <source>
        <strain evidence="7">IBT 13039</strain>
    </source>
</reference>
<name>A0A1V6YEF5_PENNA</name>
<evidence type="ECO:0000256" key="2">
    <source>
        <dbReference type="ARBA" id="ARBA00022980"/>
    </source>
</evidence>
<accession>A0A1V6YEF5</accession>
<feature type="region of interest" description="Disordered" evidence="5">
    <location>
        <begin position="135"/>
        <end position="162"/>
    </location>
</feature>
<dbReference type="Gene3D" id="3.40.1370.10">
    <property type="match status" value="1"/>
</dbReference>
<dbReference type="Pfam" id="PF00573">
    <property type="entry name" value="Ribosomal_L4"/>
    <property type="match status" value="1"/>
</dbReference>
<comment type="similarity">
    <text evidence="1">Belongs to the universal ribosomal protein uL4 family.</text>
</comment>
<dbReference type="InterPro" id="IPR002136">
    <property type="entry name" value="Ribosomal_uL4"/>
</dbReference>
<keyword evidence="2" id="KW-0689">Ribosomal protein</keyword>
<dbReference type="GO" id="GO:0005840">
    <property type="term" value="C:ribosome"/>
    <property type="evidence" value="ECO:0007669"/>
    <property type="project" value="UniProtKB-KW"/>
</dbReference>
<dbReference type="Proteomes" id="UP000191691">
    <property type="component" value="Unassembled WGS sequence"/>
</dbReference>
<evidence type="ECO:0000313" key="6">
    <source>
        <dbReference type="EMBL" id="OQE85827.1"/>
    </source>
</evidence>
<organism evidence="6 7">
    <name type="scientific">Penicillium nalgiovense</name>
    <dbReference type="NCBI Taxonomy" id="60175"/>
    <lineage>
        <taxon>Eukaryota</taxon>
        <taxon>Fungi</taxon>
        <taxon>Dikarya</taxon>
        <taxon>Ascomycota</taxon>
        <taxon>Pezizomycotina</taxon>
        <taxon>Eurotiomycetes</taxon>
        <taxon>Eurotiomycetidae</taxon>
        <taxon>Eurotiales</taxon>
        <taxon>Aspergillaceae</taxon>
        <taxon>Penicillium</taxon>
    </lineage>
</organism>
<dbReference type="GO" id="GO:0006412">
    <property type="term" value="P:translation"/>
    <property type="evidence" value="ECO:0007669"/>
    <property type="project" value="InterPro"/>
</dbReference>
<evidence type="ECO:0000256" key="1">
    <source>
        <dbReference type="ARBA" id="ARBA00010528"/>
    </source>
</evidence>
<keyword evidence="7" id="KW-1185">Reference proteome</keyword>
<dbReference type="OMA" id="KTFGPHP"/>
<gene>
    <name evidence="6" type="ORF">PENNAL_c0023G02204</name>
</gene>
<comment type="caution">
    <text evidence="6">The sequence shown here is derived from an EMBL/GenBank/DDBJ whole genome shotgun (WGS) entry which is preliminary data.</text>
</comment>
<dbReference type="GO" id="GO:0003735">
    <property type="term" value="F:structural constituent of ribosome"/>
    <property type="evidence" value="ECO:0007669"/>
    <property type="project" value="InterPro"/>
</dbReference>
<dbReference type="PANTHER" id="PTHR10746">
    <property type="entry name" value="50S RIBOSOMAL PROTEIN L4"/>
    <property type="match status" value="1"/>
</dbReference>
<evidence type="ECO:0000256" key="3">
    <source>
        <dbReference type="ARBA" id="ARBA00023274"/>
    </source>
</evidence>
<dbReference type="InterPro" id="IPR013005">
    <property type="entry name" value="Ribosomal_uL4-like"/>
</dbReference>
<protein>
    <recommendedName>
        <fullName evidence="4">Large ribosomal subunit protein uL4m</fullName>
    </recommendedName>
</protein>
<evidence type="ECO:0000256" key="5">
    <source>
        <dbReference type="SAM" id="MobiDB-lite"/>
    </source>
</evidence>
<dbReference type="AlphaFoldDB" id="A0A1V6YEF5"/>
<sequence>MPGNDVIRSLRLLSRSSGGLVSGPKQVTGIIQQRCLTRSMATEATTQPPGATKDAVQVEQAQRPGGQTPVQVMTYRWPDLEPQRLVHYSRRLLQMPTRHDILHRAVIYEGDSTRQGSASTKWRDDVHGSHRKLYAQKGSGRARAGDKMSPVRRGGGVAFGPHPRDFSTDLPRKIYDQAWRIALSHRLSRGELIVVDNTIDINEASSPFFIRNLVKAHGWYQKGRSTFVTLEPNEMFSDAVEKFGNHARTISVEDLDVKNVLETARLVIEKNALHKILLSHSTDLAKVDTLFSPSTNGEKVYPLKFSRMKATWENV</sequence>
<dbReference type="GO" id="GO:1990904">
    <property type="term" value="C:ribonucleoprotein complex"/>
    <property type="evidence" value="ECO:0007669"/>
    <property type="project" value="UniProtKB-KW"/>
</dbReference>
<dbReference type="STRING" id="60175.A0A1V6YEF5"/>
<dbReference type="PANTHER" id="PTHR10746:SF6">
    <property type="entry name" value="LARGE RIBOSOMAL SUBUNIT PROTEIN UL4M"/>
    <property type="match status" value="1"/>
</dbReference>
<evidence type="ECO:0000313" key="7">
    <source>
        <dbReference type="Proteomes" id="UP000191691"/>
    </source>
</evidence>
<dbReference type="FunFam" id="3.40.1370.10:FF:000016">
    <property type="entry name" value="60S ribosomal protein L4, mitochondrial"/>
    <property type="match status" value="1"/>
</dbReference>
<keyword evidence="3" id="KW-0687">Ribonucleoprotein</keyword>